<evidence type="ECO:0000313" key="17">
    <source>
        <dbReference type="Proteomes" id="UP000641386"/>
    </source>
</evidence>
<feature type="transmembrane region" description="Helical" evidence="12">
    <location>
        <begin position="383"/>
        <end position="406"/>
    </location>
</feature>
<keyword evidence="7 10" id="KW-0720">Serine protease</keyword>
<feature type="region of interest" description="Disordered" evidence="11">
    <location>
        <begin position="343"/>
        <end position="375"/>
    </location>
</feature>
<feature type="active site" description="Charge relay system" evidence="10">
    <location>
        <position position="267"/>
    </location>
</feature>
<feature type="chain" id="PRO_5038001233" description="Type VII secretion-associated serine protease mycosin" evidence="13">
    <location>
        <begin position="36"/>
        <end position="515"/>
    </location>
</feature>
<evidence type="ECO:0000313" key="16">
    <source>
        <dbReference type="EMBL" id="GHE54493.1"/>
    </source>
</evidence>
<feature type="compositionally biased region" description="Basic and acidic residues" evidence="11">
    <location>
        <begin position="84"/>
        <end position="102"/>
    </location>
</feature>
<keyword evidence="4 10" id="KW-0645">Protease</keyword>
<dbReference type="InterPro" id="IPR015500">
    <property type="entry name" value="Peptidase_S8_subtilisin-rel"/>
</dbReference>
<comment type="similarity">
    <text evidence="2 10">Belongs to the peptidase S8 family.</text>
</comment>
<feature type="region of interest" description="Disordered" evidence="11">
    <location>
        <begin position="75"/>
        <end position="102"/>
    </location>
</feature>
<dbReference type="GO" id="GO:0004252">
    <property type="term" value="F:serine-type endopeptidase activity"/>
    <property type="evidence" value="ECO:0007669"/>
    <property type="project" value="UniProtKB-UniRule"/>
</dbReference>
<dbReference type="Proteomes" id="UP000641386">
    <property type="component" value="Unassembled WGS sequence"/>
</dbReference>
<dbReference type="PROSITE" id="PS51892">
    <property type="entry name" value="SUBTILASE"/>
    <property type="match status" value="1"/>
</dbReference>
<evidence type="ECO:0000256" key="13">
    <source>
        <dbReference type="SAM" id="SignalP"/>
    </source>
</evidence>
<dbReference type="PROSITE" id="PS00136">
    <property type="entry name" value="SUBTILASE_ASP"/>
    <property type="match status" value="1"/>
</dbReference>
<protein>
    <recommendedName>
        <fullName evidence="18">Type VII secretion-associated serine protease mycosin</fullName>
    </recommendedName>
</protein>
<dbReference type="Gene3D" id="3.40.50.200">
    <property type="entry name" value="Peptidase S8/S53 domain"/>
    <property type="match status" value="1"/>
</dbReference>
<feature type="domain" description="Peptidase S8/S53" evidence="14">
    <location>
        <begin position="59"/>
        <end position="316"/>
    </location>
</feature>
<dbReference type="Pfam" id="PF00082">
    <property type="entry name" value="Peptidase_S8"/>
    <property type="match status" value="1"/>
</dbReference>
<evidence type="ECO:0008006" key="18">
    <source>
        <dbReference type="Google" id="ProtNLM"/>
    </source>
</evidence>
<evidence type="ECO:0000256" key="3">
    <source>
        <dbReference type="ARBA" id="ARBA00022475"/>
    </source>
</evidence>
<evidence type="ECO:0000256" key="4">
    <source>
        <dbReference type="ARBA" id="ARBA00022670"/>
    </source>
</evidence>
<keyword evidence="5 12" id="KW-0812">Transmembrane</keyword>
<comment type="caution">
    <text evidence="16">The sequence shown here is derived from an EMBL/GenBank/DDBJ whole genome shotgun (WGS) entry which is preliminary data.</text>
</comment>
<evidence type="ECO:0000256" key="7">
    <source>
        <dbReference type="ARBA" id="ARBA00022825"/>
    </source>
</evidence>
<dbReference type="InterPro" id="IPR029082">
    <property type="entry name" value="Imm35"/>
</dbReference>
<organism evidence="16 17">
    <name type="scientific">Streptomyces spiralis</name>
    <dbReference type="NCBI Taxonomy" id="66376"/>
    <lineage>
        <taxon>Bacteria</taxon>
        <taxon>Bacillati</taxon>
        <taxon>Actinomycetota</taxon>
        <taxon>Actinomycetes</taxon>
        <taxon>Kitasatosporales</taxon>
        <taxon>Streptomycetaceae</taxon>
        <taxon>Streptomyces</taxon>
    </lineage>
</organism>
<dbReference type="PRINTS" id="PR00723">
    <property type="entry name" value="SUBTILISIN"/>
</dbReference>
<gene>
    <name evidence="16" type="ORF">GCM10014715_04360</name>
</gene>
<evidence type="ECO:0000256" key="9">
    <source>
        <dbReference type="ARBA" id="ARBA00023136"/>
    </source>
</evidence>
<dbReference type="SUPFAM" id="SSF52743">
    <property type="entry name" value="Subtilisin-like"/>
    <property type="match status" value="1"/>
</dbReference>
<dbReference type="InterPro" id="IPR050131">
    <property type="entry name" value="Peptidase_S8_subtilisin-like"/>
</dbReference>
<evidence type="ECO:0000256" key="10">
    <source>
        <dbReference type="PROSITE-ProRule" id="PRU01240"/>
    </source>
</evidence>
<evidence type="ECO:0000256" key="1">
    <source>
        <dbReference type="ARBA" id="ARBA00004162"/>
    </source>
</evidence>
<evidence type="ECO:0000256" key="11">
    <source>
        <dbReference type="SAM" id="MobiDB-lite"/>
    </source>
</evidence>
<name>A0A918ZI60_9ACTN</name>
<dbReference type="PANTHER" id="PTHR43806:SF11">
    <property type="entry name" value="CEREVISIN-RELATED"/>
    <property type="match status" value="1"/>
</dbReference>
<keyword evidence="3" id="KW-1003">Cell membrane</keyword>
<reference evidence="16" key="2">
    <citation type="submission" date="2020-09" db="EMBL/GenBank/DDBJ databases">
        <authorList>
            <person name="Sun Q."/>
            <person name="Ohkuma M."/>
        </authorList>
    </citation>
    <scope>NUCLEOTIDE SEQUENCE</scope>
    <source>
        <strain evidence="16">JCM 3302</strain>
    </source>
</reference>
<keyword evidence="13" id="KW-0732">Signal</keyword>
<keyword evidence="8 12" id="KW-1133">Transmembrane helix</keyword>
<feature type="domain" description="Immunity protein 35" evidence="15">
    <location>
        <begin position="419"/>
        <end position="493"/>
    </location>
</feature>
<comment type="subcellular location">
    <subcellularLocation>
        <location evidence="1">Cell membrane</location>
        <topology evidence="1">Single-pass membrane protein</topology>
    </subcellularLocation>
</comment>
<feature type="active site" description="Charge relay system" evidence="10">
    <location>
        <position position="104"/>
    </location>
</feature>
<dbReference type="EMBL" id="BNBC01000001">
    <property type="protein sequence ID" value="GHE54493.1"/>
    <property type="molecule type" value="Genomic_DNA"/>
</dbReference>
<evidence type="ECO:0000256" key="2">
    <source>
        <dbReference type="ARBA" id="ARBA00011073"/>
    </source>
</evidence>
<evidence type="ECO:0000256" key="6">
    <source>
        <dbReference type="ARBA" id="ARBA00022801"/>
    </source>
</evidence>
<dbReference type="InterPro" id="IPR023827">
    <property type="entry name" value="Peptidase_S8_Asp-AS"/>
</dbReference>
<feature type="active site" description="Charge relay system" evidence="10">
    <location>
        <position position="68"/>
    </location>
</feature>
<keyword evidence="17" id="KW-1185">Reference proteome</keyword>
<dbReference type="InterPro" id="IPR000209">
    <property type="entry name" value="Peptidase_S8/S53_dom"/>
</dbReference>
<keyword evidence="6 10" id="KW-0378">Hydrolase</keyword>
<dbReference type="InterPro" id="IPR036852">
    <property type="entry name" value="Peptidase_S8/S53_dom_sf"/>
</dbReference>
<dbReference type="GO" id="GO:0005886">
    <property type="term" value="C:plasma membrane"/>
    <property type="evidence" value="ECO:0007669"/>
    <property type="project" value="UniProtKB-SubCell"/>
</dbReference>
<evidence type="ECO:0000259" key="14">
    <source>
        <dbReference type="Pfam" id="PF00082"/>
    </source>
</evidence>
<dbReference type="PANTHER" id="PTHR43806">
    <property type="entry name" value="PEPTIDASE S8"/>
    <property type="match status" value="1"/>
</dbReference>
<sequence>MRMPGANTRQRGIRAVASTALGLLMVGGAATQAQADSTRSLQWHLDAMHAEEMWRTSTGKGITVAVIDSGVDPTNPDLKGQVLDGKDLAPPKSAGDEHTDYDGHGTGMAGLIAGTGAYGGGKGAFGLAPGAKVLPVRVPSENEDALGFGRPAYFSKAIRYAADQHAQVINISMVSSIGTPELTAAVKYALDRGSLIFAGVGNNAEKGNPVLYPAGTPGVVGVAAVGKNLRRSSFSEYGSQVDVAAPGEDMVHACGGKTGLCRTDGTSDATALASASAALIWSEHPTWTNNQVLRVMLNTIGAPTNGAKRNDSIGYGIVRPRIALQNPGDPGPADVYPLPDLAAAESTAPAEPSSSPSGKDSGAAQDQGVAAGVSSEDSGGDGMLWIGLGAGAVVVVGGAVAAAVVARRRRSGGKKRSREDAVAAASHYLNTTAYPEKAGSVIVFPDSGIDFAYGWTFRFDFREHMETGDPTKAPFSAAIVVPHSGASPHTPPTHLPVAQYMEMCASGTWPPVQTR</sequence>
<dbReference type="InterPro" id="IPR023834">
    <property type="entry name" value="T7SS_pept_S8A_mycosin"/>
</dbReference>
<proteinExistence type="inferred from homology"/>
<feature type="signal peptide" evidence="13">
    <location>
        <begin position="1"/>
        <end position="35"/>
    </location>
</feature>
<reference evidence="16" key="1">
    <citation type="journal article" date="2014" name="Int. J. Syst. Evol. Microbiol.">
        <title>Complete genome sequence of Corynebacterium casei LMG S-19264T (=DSM 44701T), isolated from a smear-ripened cheese.</title>
        <authorList>
            <consortium name="US DOE Joint Genome Institute (JGI-PGF)"/>
            <person name="Walter F."/>
            <person name="Albersmeier A."/>
            <person name="Kalinowski J."/>
            <person name="Ruckert C."/>
        </authorList>
    </citation>
    <scope>NUCLEOTIDE SEQUENCE</scope>
    <source>
        <strain evidence="16">JCM 3302</strain>
    </source>
</reference>
<evidence type="ECO:0000256" key="5">
    <source>
        <dbReference type="ARBA" id="ARBA00022692"/>
    </source>
</evidence>
<evidence type="ECO:0000259" key="15">
    <source>
        <dbReference type="Pfam" id="PF15567"/>
    </source>
</evidence>
<dbReference type="Pfam" id="PF15567">
    <property type="entry name" value="Imm35"/>
    <property type="match status" value="1"/>
</dbReference>
<evidence type="ECO:0000256" key="8">
    <source>
        <dbReference type="ARBA" id="ARBA00022989"/>
    </source>
</evidence>
<accession>A0A918ZI60</accession>
<dbReference type="GO" id="GO:0006508">
    <property type="term" value="P:proteolysis"/>
    <property type="evidence" value="ECO:0007669"/>
    <property type="project" value="UniProtKB-KW"/>
</dbReference>
<evidence type="ECO:0000256" key="12">
    <source>
        <dbReference type="SAM" id="Phobius"/>
    </source>
</evidence>
<keyword evidence="9 12" id="KW-0472">Membrane</keyword>
<dbReference type="NCBIfam" id="TIGR03921">
    <property type="entry name" value="T7SS_mycosin"/>
    <property type="match status" value="1"/>
</dbReference>
<feature type="compositionally biased region" description="Low complexity" evidence="11">
    <location>
        <begin position="343"/>
        <end position="374"/>
    </location>
</feature>
<dbReference type="AlphaFoldDB" id="A0A918ZI60"/>